<accession>A0A4Y7TF22</accession>
<comment type="caution">
    <text evidence="1">The sequence shown here is derived from an EMBL/GenBank/DDBJ whole genome shotgun (WGS) entry which is preliminary data.</text>
</comment>
<protein>
    <submittedName>
        <fullName evidence="1">Uncharacterized protein</fullName>
    </submittedName>
</protein>
<sequence>MAAPLEIRVYASFPRAAVHSTDLDVDPSNWHWVHCLSFPLETLTTLQFSQKPYKWIRYAVGVVVGAEGDPSFSSDSPQSVVDYEAGLPTELTGLYYHTSNEEKRRMFPADPAMGHTNMTPSVATPRRVHFREDAPSTCSWFCHI</sequence>
<reference evidence="1 2" key="1">
    <citation type="journal article" date="2019" name="Nat. Ecol. Evol.">
        <title>Megaphylogeny resolves global patterns of mushroom evolution.</title>
        <authorList>
            <person name="Varga T."/>
            <person name="Krizsan K."/>
            <person name="Foldi C."/>
            <person name="Dima B."/>
            <person name="Sanchez-Garcia M."/>
            <person name="Sanchez-Ramirez S."/>
            <person name="Szollosi G.J."/>
            <person name="Szarkandi J.G."/>
            <person name="Papp V."/>
            <person name="Albert L."/>
            <person name="Andreopoulos W."/>
            <person name="Angelini C."/>
            <person name="Antonin V."/>
            <person name="Barry K.W."/>
            <person name="Bougher N.L."/>
            <person name="Buchanan P."/>
            <person name="Buyck B."/>
            <person name="Bense V."/>
            <person name="Catcheside P."/>
            <person name="Chovatia M."/>
            <person name="Cooper J."/>
            <person name="Damon W."/>
            <person name="Desjardin D."/>
            <person name="Finy P."/>
            <person name="Geml J."/>
            <person name="Haridas S."/>
            <person name="Hughes K."/>
            <person name="Justo A."/>
            <person name="Karasinski D."/>
            <person name="Kautmanova I."/>
            <person name="Kiss B."/>
            <person name="Kocsube S."/>
            <person name="Kotiranta H."/>
            <person name="LaButti K.M."/>
            <person name="Lechner B.E."/>
            <person name="Liimatainen K."/>
            <person name="Lipzen A."/>
            <person name="Lukacs Z."/>
            <person name="Mihaltcheva S."/>
            <person name="Morgado L.N."/>
            <person name="Niskanen T."/>
            <person name="Noordeloos M.E."/>
            <person name="Ohm R.A."/>
            <person name="Ortiz-Santana B."/>
            <person name="Ovrebo C."/>
            <person name="Racz N."/>
            <person name="Riley R."/>
            <person name="Savchenko A."/>
            <person name="Shiryaev A."/>
            <person name="Soop K."/>
            <person name="Spirin V."/>
            <person name="Szebenyi C."/>
            <person name="Tomsovsky M."/>
            <person name="Tulloss R.E."/>
            <person name="Uehling J."/>
            <person name="Grigoriev I.V."/>
            <person name="Vagvolgyi C."/>
            <person name="Papp T."/>
            <person name="Martin F.M."/>
            <person name="Miettinen O."/>
            <person name="Hibbett D.S."/>
            <person name="Nagy L.G."/>
        </authorList>
    </citation>
    <scope>NUCLEOTIDE SEQUENCE [LARGE SCALE GENOMIC DNA]</scope>
    <source>
        <strain evidence="1 2">FP101781</strain>
    </source>
</reference>
<gene>
    <name evidence="1" type="ORF">FA13DRAFT_1708778</name>
</gene>
<dbReference type="EMBL" id="QPFP01000014">
    <property type="protein sequence ID" value="TEB32773.1"/>
    <property type="molecule type" value="Genomic_DNA"/>
</dbReference>
<evidence type="ECO:0000313" key="1">
    <source>
        <dbReference type="EMBL" id="TEB32773.1"/>
    </source>
</evidence>
<name>A0A4Y7TF22_COPMI</name>
<dbReference type="AlphaFoldDB" id="A0A4Y7TF22"/>
<organism evidence="1 2">
    <name type="scientific">Coprinellus micaceus</name>
    <name type="common">Glistening ink-cap mushroom</name>
    <name type="synonym">Coprinus micaceus</name>
    <dbReference type="NCBI Taxonomy" id="71717"/>
    <lineage>
        <taxon>Eukaryota</taxon>
        <taxon>Fungi</taxon>
        <taxon>Dikarya</taxon>
        <taxon>Basidiomycota</taxon>
        <taxon>Agaricomycotina</taxon>
        <taxon>Agaricomycetes</taxon>
        <taxon>Agaricomycetidae</taxon>
        <taxon>Agaricales</taxon>
        <taxon>Agaricineae</taxon>
        <taxon>Psathyrellaceae</taxon>
        <taxon>Coprinellus</taxon>
    </lineage>
</organism>
<keyword evidence="2" id="KW-1185">Reference proteome</keyword>
<dbReference type="Proteomes" id="UP000298030">
    <property type="component" value="Unassembled WGS sequence"/>
</dbReference>
<proteinExistence type="predicted"/>
<evidence type="ECO:0000313" key="2">
    <source>
        <dbReference type="Proteomes" id="UP000298030"/>
    </source>
</evidence>
<dbReference type="OrthoDB" id="3027435at2759"/>